<sequence length="315" mass="34547">MTTSVVILGVSLSWGKGGCCVGLRVRQKHIKKMTVSALLRSDSNLRDRLNPEQPAEGDNSPSRDRASVPPRSPIPSAKLPISHFLKPSPPPAKSKSGACKRKASAPEQPTSLNKLPRFLWAAFGKVRGPLKRHLRRRKCGQAAQRARPWSKAPCVACLFDVKWFEVDGTDDQLDRLMGSTVSPRPNRASRQPHNATSGGVQQEVSGVLTRSRQRTDVADVCPRRLSAILEEDEEDGAYLAAEREFTEQYGAALPPDSEFESVQQARRRARQILQSASTAASDEDGGMSSTVEESSTSEAQQETNPVKKPVRRALF</sequence>
<keyword evidence="3" id="KW-1185">Reference proteome</keyword>
<dbReference type="EMBL" id="BLXT01002362">
    <property type="protein sequence ID" value="GFN93572.1"/>
    <property type="molecule type" value="Genomic_DNA"/>
</dbReference>
<dbReference type="AlphaFoldDB" id="A0AAV3ZFM8"/>
<feature type="region of interest" description="Disordered" evidence="1">
    <location>
        <begin position="41"/>
        <end position="110"/>
    </location>
</feature>
<protein>
    <submittedName>
        <fullName evidence="2">Uncharacterized protein</fullName>
    </submittedName>
</protein>
<feature type="compositionally biased region" description="Low complexity" evidence="1">
    <location>
        <begin position="288"/>
        <end position="303"/>
    </location>
</feature>
<name>A0AAV3ZFM8_9GAST</name>
<feature type="region of interest" description="Disordered" evidence="1">
    <location>
        <begin position="252"/>
        <end position="315"/>
    </location>
</feature>
<feature type="compositionally biased region" description="Polar residues" evidence="1">
    <location>
        <begin position="180"/>
        <end position="210"/>
    </location>
</feature>
<accession>A0AAV3ZFM8</accession>
<feature type="region of interest" description="Disordered" evidence="1">
    <location>
        <begin position="180"/>
        <end position="211"/>
    </location>
</feature>
<proteinExistence type="predicted"/>
<evidence type="ECO:0000256" key="1">
    <source>
        <dbReference type="SAM" id="MobiDB-lite"/>
    </source>
</evidence>
<comment type="caution">
    <text evidence="2">The sequence shown here is derived from an EMBL/GenBank/DDBJ whole genome shotgun (WGS) entry which is preliminary data.</text>
</comment>
<organism evidence="2 3">
    <name type="scientific">Plakobranchus ocellatus</name>
    <dbReference type="NCBI Taxonomy" id="259542"/>
    <lineage>
        <taxon>Eukaryota</taxon>
        <taxon>Metazoa</taxon>
        <taxon>Spiralia</taxon>
        <taxon>Lophotrochozoa</taxon>
        <taxon>Mollusca</taxon>
        <taxon>Gastropoda</taxon>
        <taxon>Heterobranchia</taxon>
        <taxon>Euthyneura</taxon>
        <taxon>Panpulmonata</taxon>
        <taxon>Sacoglossa</taxon>
        <taxon>Placobranchoidea</taxon>
        <taxon>Plakobranchidae</taxon>
        <taxon>Plakobranchus</taxon>
    </lineage>
</organism>
<reference evidence="2 3" key="1">
    <citation type="journal article" date="2021" name="Elife">
        <title>Chloroplast acquisition without the gene transfer in kleptoplastic sea slugs, Plakobranchus ocellatus.</title>
        <authorList>
            <person name="Maeda T."/>
            <person name="Takahashi S."/>
            <person name="Yoshida T."/>
            <person name="Shimamura S."/>
            <person name="Takaki Y."/>
            <person name="Nagai Y."/>
            <person name="Toyoda A."/>
            <person name="Suzuki Y."/>
            <person name="Arimoto A."/>
            <person name="Ishii H."/>
            <person name="Satoh N."/>
            <person name="Nishiyama T."/>
            <person name="Hasebe M."/>
            <person name="Maruyama T."/>
            <person name="Minagawa J."/>
            <person name="Obokata J."/>
            <person name="Shigenobu S."/>
        </authorList>
    </citation>
    <scope>NUCLEOTIDE SEQUENCE [LARGE SCALE GENOMIC DNA]</scope>
</reference>
<dbReference type="Proteomes" id="UP000735302">
    <property type="component" value="Unassembled WGS sequence"/>
</dbReference>
<evidence type="ECO:0000313" key="3">
    <source>
        <dbReference type="Proteomes" id="UP000735302"/>
    </source>
</evidence>
<evidence type="ECO:0000313" key="2">
    <source>
        <dbReference type="EMBL" id="GFN93572.1"/>
    </source>
</evidence>
<gene>
    <name evidence="2" type="ORF">PoB_002007800</name>
</gene>